<evidence type="ECO:0000256" key="1">
    <source>
        <dbReference type="SAM" id="MobiDB-lite"/>
    </source>
</evidence>
<gene>
    <name evidence="2" type="ORF">GCM10023209_19460</name>
</gene>
<evidence type="ECO:0000313" key="3">
    <source>
        <dbReference type="Proteomes" id="UP001499910"/>
    </source>
</evidence>
<name>A0ABP9L8U6_9RHOB</name>
<organism evidence="2 3">
    <name type="scientific">[Roseibacterium] beibuensis</name>
    <dbReference type="NCBI Taxonomy" id="1193142"/>
    <lineage>
        <taxon>Bacteria</taxon>
        <taxon>Pseudomonadati</taxon>
        <taxon>Pseudomonadota</taxon>
        <taxon>Alphaproteobacteria</taxon>
        <taxon>Rhodobacterales</taxon>
        <taxon>Roseobacteraceae</taxon>
        <taxon>Roseicyclus</taxon>
    </lineage>
</organism>
<evidence type="ECO:0000313" key="2">
    <source>
        <dbReference type="EMBL" id="GAA5073489.1"/>
    </source>
</evidence>
<proteinExistence type="predicted"/>
<dbReference type="RefSeq" id="WP_259550465.1">
    <property type="nucleotide sequence ID" value="NZ_BAABHW010000002.1"/>
</dbReference>
<sequence>MTKKTPTVPMVAARTLKLQSTGKTVRKDEAFSATPQDARDLEKSGAALPKTAAAKPVAKDG</sequence>
<keyword evidence="3" id="KW-1185">Reference proteome</keyword>
<reference evidence="3" key="1">
    <citation type="journal article" date="2019" name="Int. J. Syst. Evol. Microbiol.">
        <title>The Global Catalogue of Microorganisms (GCM) 10K type strain sequencing project: providing services to taxonomists for standard genome sequencing and annotation.</title>
        <authorList>
            <consortium name="The Broad Institute Genomics Platform"/>
            <consortium name="The Broad Institute Genome Sequencing Center for Infectious Disease"/>
            <person name="Wu L."/>
            <person name="Ma J."/>
        </authorList>
    </citation>
    <scope>NUCLEOTIDE SEQUENCE [LARGE SCALE GENOMIC DNA]</scope>
    <source>
        <strain evidence="3">JCM 18015</strain>
    </source>
</reference>
<dbReference type="EMBL" id="BAABHW010000002">
    <property type="protein sequence ID" value="GAA5073489.1"/>
    <property type="molecule type" value="Genomic_DNA"/>
</dbReference>
<feature type="region of interest" description="Disordered" evidence="1">
    <location>
        <begin position="26"/>
        <end position="61"/>
    </location>
</feature>
<accession>A0ABP9L8U6</accession>
<protein>
    <submittedName>
        <fullName evidence="2">Uncharacterized protein</fullName>
    </submittedName>
</protein>
<dbReference type="Proteomes" id="UP001499910">
    <property type="component" value="Unassembled WGS sequence"/>
</dbReference>
<comment type="caution">
    <text evidence="2">The sequence shown here is derived from an EMBL/GenBank/DDBJ whole genome shotgun (WGS) entry which is preliminary data.</text>
</comment>